<dbReference type="InParanoid" id="A0A2G5CW35"/>
<gene>
    <name evidence="2" type="ORF">AQUCO_03500093v1</name>
</gene>
<organism evidence="2 3">
    <name type="scientific">Aquilegia coerulea</name>
    <name type="common">Rocky mountain columbine</name>
    <dbReference type="NCBI Taxonomy" id="218851"/>
    <lineage>
        <taxon>Eukaryota</taxon>
        <taxon>Viridiplantae</taxon>
        <taxon>Streptophyta</taxon>
        <taxon>Embryophyta</taxon>
        <taxon>Tracheophyta</taxon>
        <taxon>Spermatophyta</taxon>
        <taxon>Magnoliopsida</taxon>
        <taxon>Ranunculales</taxon>
        <taxon>Ranunculaceae</taxon>
        <taxon>Thalictroideae</taxon>
        <taxon>Aquilegia</taxon>
    </lineage>
</organism>
<dbReference type="FunCoup" id="A0A2G5CW35">
    <property type="interactions" value="248"/>
</dbReference>
<dbReference type="EMBL" id="KZ305052">
    <property type="protein sequence ID" value="PIA35489.1"/>
    <property type="molecule type" value="Genomic_DNA"/>
</dbReference>
<dbReference type="Proteomes" id="UP000230069">
    <property type="component" value="Unassembled WGS sequence"/>
</dbReference>
<dbReference type="PANTHER" id="PTHR33872">
    <property type="entry name" value="DNA POLYMERASE EPSILON CATALYTIC SUBUNIT A"/>
    <property type="match status" value="1"/>
</dbReference>
<name>A0A2G5CW35_AQUCA</name>
<accession>A0A2G5CW35</accession>
<sequence>MANLVTWWSSCILKDEANLSNVERRKMSPSAPQPPPALTYLTKHGVNRMTTTSVTNVEIAKFWRKKKMDEEDHLLAAIKAAARVRARNFTEEEYKQFEESLAEENKEGKSNKDAKNKNKDENNKEIRIGIKDWWTKSKYAYLNQPAIETYL</sequence>
<feature type="region of interest" description="Disordered" evidence="1">
    <location>
        <begin position="99"/>
        <end position="122"/>
    </location>
</feature>
<keyword evidence="3" id="KW-1185">Reference proteome</keyword>
<dbReference type="OrthoDB" id="1932217at2759"/>
<evidence type="ECO:0000256" key="1">
    <source>
        <dbReference type="SAM" id="MobiDB-lite"/>
    </source>
</evidence>
<protein>
    <submittedName>
        <fullName evidence="2">Uncharacterized protein</fullName>
    </submittedName>
</protein>
<evidence type="ECO:0000313" key="2">
    <source>
        <dbReference type="EMBL" id="PIA35489.1"/>
    </source>
</evidence>
<reference evidence="2 3" key="1">
    <citation type="submission" date="2017-09" db="EMBL/GenBank/DDBJ databases">
        <title>WGS assembly of Aquilegia coerulea Goldsmith.</title>
        <authorList>
            <person name="Hodges S."/>
            <person name="Kramer E."/>
            <person name="Nordborg M."/>
            <person name="Tomkins J."/>
            <person name="Borevitz J."/>
            <person name="Derieg N."/>
            <person name="Yan J."/>
            <person name="Mihaltcheva S."/>
            <person name="Hayes R.D."/>
            <person name="Rokhsar D."/>
        </authorList>
    </citation>
    <scope>NUCLEOTIDE SEQUENCE [LARGE SCALE GENOMIC DNA]</scope>
    <source>
        <strain evidence="3">cv. Goldsmith</strain>
    </source>
</reference>
<dbReference type="PANTHER" id="PTHR33872:SF7">
    <property type="entry name" value="OSJNBA0084K11.10-LIKE PROTEIN"/>
    <property type="match status" value="1"/>
</dbReference>
<proteinExistence type="predicted"/>
<dbReference type="AlphaFoldDB" id="A0A2G5CW35"/>
<evidence type="ECO:0000313" key="3">
    <source>
        <dbReference type="Proteomes" id="UP000230069"/>
    </source>
</evidence>